<dbReference type="PROSITE" id="PS50887">
    <property type="entry name" value="GGDEF"/>
    <property type="match status" value="1"/>
</dbReference>
<comment type="caution">
    <text evidence="3">The sequence shown here is derived from an EMBL/GenBank/DDBJ whole genome shotgun (WGS) entry which is preliminary data.</text>
</comment>
<feature type="transmembrane region" description="Helical" evidence="1">
    <location>
        <begin position="6"/>
        <end position="25"/>
    </location>
</feature>
<protein>
    <recommendedName>
        <fullName evidence="2">GGDEF domain-containing protein</fullName>
    </recommendedName>
</protein>
<evidence type="ECO:0000313" key="4">
    <source>
        <dbReference type="Proteomes" id="UP000199271"/>
    </source>
</evidence>
<dbReference type="Gene3D" id="3.30.70.270">
    <property type="match status" value="1"/>
</dbReference>
<keyword evidence="1" id="KW-1133">Transmembrane helix</keyword>
<keyword evidence="4" id="KW-1185">Reference proteome</keyword>
<feature type="transmembrane region" description="Helical" evidence="1">
    <location>
        <begin position="134"/>
        <end position="154"/>
    </location>
</feature>
<dbReference type="Pfam" id="PF00990">
    <property type="entry name" value="GGDEF"/>
    <property type="match status" value="1"/>
</dbReference>
<accession>A0ABM9V7M5</accession>
<dbReference type="PANTHER" id="PTHR45138:SF9">
    <property type="entry name" value="DIGUANYLATE CYCLASE DGCM-RELATED"/>
    <property type="match status" value="1"/>
</dbReference>
<sequence length="363" mass="41728">MYTMIVDIMTLSAMCIGLCFSLIPILRFHEKSDGAEGYILVTTIFLPLLYSLLSVSKLTLNSIHLYFLLAILVYVYNGKNLGRLYFLLSSLVIISYLSMLQKSVSIDLIMYALLNGSLTYLTTWIIGFFQVKKVIRGFFSLTSMWLFEMIFGLINPNIGPQTTSGYFIDIISAILVLIAVHYFDRYLDKKQEIINELTWQANNDELTQFYNLYRLHKNFDSEQFNQKMLAIAIIDLDYFKAVNDRYGHNMGNQVLIIFSKHIHQYLAEKISRENFDLYRYGGEEFVVTIRSIGNADMDSLFEGLQSCVNAITINKLNEVLSFSGGIAYFGNHEKDPLMTFEFADKLLYLAKKAGRKQTCIESQ</sequence>
<evidence type="ECO:0000313" key="3">
    <source>
        <dbReference type="EMBL" id="CUW17684.1"/>
    </source>
</evidence>
<gene>
    <name evidence="3" type="ORF">C122C_1661</name>
</gene>
<feature type="transmembrane region" description="Helical" evidence="1">
    <location>
        <begin position="166"/>
        <end position="183"/>
    </location>
</feature>
<dbReference type="CDD" id="cd01949">
    <property type="entry name" value="GGDEF"/>
    <property type="match status" value="1"/>
</dbReference>
<feature type="transmembrane region" description="Helical" evidence="1">
    <location>
        <begin position="84"/>
        <end position="102"/>
    </location>
</feature>
<dbReference type="NCBIfam" id="TIGR00254">
    <property type="entry name" value="GGDEF"/>
    <property type="match status" value="1"/>
</dbReference>
<dbReference type="PANTHER" id="PTHR45138">
    <property type="entry name" value="REGULATORY COMPONENTS OF SENSORY TRANSDUCTION SYSTEM"/>
    <property type="match status" value="1"/>
</dbReference>
<evidence type="ECO:0000256" key="1">
    <source>
        <dbReference type="SAM" id="Phobius"/>
    </source>
</evidence>
<name>A0ABM9V7M5_9LACO</name>
<proteinExistence type="predicted"/>
<dbReference type="InterPro" id="IPR050469">
    <property type="entry name" value="Diguanylate_Cyclase"/>
</dbReference>
<dbReference type="SUPFAM" id="SSF55073">
    <property type="entry name" value="Nucleotide cyclase"/>
    <property type="match status" value="1"/>
</dbReference>
<dbReference type="Proteomes" id="UP000199271">
    <property type="component" value="Unassembled WGS sequence"/>
</dbReference>
<feature type="transmembrane region" description="Helical" evidence="1">
    <location>
        <begin position="59"/>
        <end position="77"/>
    </location>
</feature>
<feature type="transmembrane region" description="Helical" evidence="1">
    <location>
        <begin position="37"/>
        <end position="53"/>
    </location>
</feature>
<feature type="domain" description="GGDEF" evidence="2">
    <location>
        <begin position="227"/>
        <end position="363"/>
    </location>
</feature>
<dbReference type="SMART" id="SM00267">
    <property type="entry name" value="GGDEF"/>
    <property type="match status" value="1"/>
</dbReference>
<dbReference type="InterPro" id="IPR029787">
    <property type="entry name" value="Nucleotide_cyclase"/>
</dbReference>
<evidence type="ECO:0000259" key="2">
    <source>
        <dbReference type="PROSITE" id="PS50887"/>
    </source>
</evidence>
<reference evidence="3 4" key="1">
    <citation type="submission" date="2015-12" db="EMBL/GenBank/DDBJ databases">
        <authorList>
            <person name="Andreevskaya M."/>
        </authorList>
    </citation>
    <scope>NUCLEOTIDE SEQUENCE [LARGE SCALE GENOMIC DNA]</scope>
    <source>
        <strain evidence="3 4">C122c</strain>
    </source>
</reference>
<dbReference type="InterPro" id="IPR043128">
    <property type="entry name" value="Rev_trsase/Diguanyl_cyclase"/>
</dbReference>
<feature type="transmembrane region" description="Helical" evidence="1">
    <location>
        <begin position="108"/>
        <end position="127"/>
    </location>
</feature>
<keyword evidence="1" id="KW-0812">Transmembrane</keyword>
<dbReference type="EMBL" id="FBSY01000017">
    <property type="protein sequence ID" value="CUW17684.1"/>
    <property type="molecule type" value="Genomic_DNA"/>
</dbReference>
<keyword evidence="1" id="KW-0472">Membrane</keyword>
<organism evidence="3 4">
    <name type="scientific">Leuconostoc gasicomitatum</name>
    <dbReference type="NCBI Taxonomy" id="115778"/>
    <lineage>
        <taxon>Bacteria</taxon>
        <taxon>Bacillati</taxon>
        <taxon>Bacillota</taxon>
        <taxon>Bacilli</taxon>
        <taxon>Lactobacillales</taxon>
        <taxon>Lactobacillaceae</taxon>
        <taxon>Leuconostoc</taxon>
        <taxon>Leuconostoc gelidum group</taxon>
    </lineage>
</organism>
<dbReference type="InterPro" id="IPR000160">
    <property type="entry name" value="GGDEF_dom"/>
</dbReference>